<evidence type="ECO:0000313" key="2">
    <source>
        <dbReference type="Proteomes" id="UP000199150"/>
    </source>
</evidence>
<protein>
    <submittedName>
        <fullName evidence="1">Uncharacterized protein</fullName>
    </submittedName>
</protein>
<keyword evidence="2" id="KW-1185">Reference proteome</keyword>
<proteinExistence type="predicted"/>
<name>A0A1G4PW34_9CAUL</name>
<dbReference type="Proteomes" id="UP000199150">
    <property type="component" value="Unassembled WGS sequence"/>
</dbReference>
<organism evidence="1 2">
    <name type="scientific">Asticcacaulis taihuensis</name>
    <dbReference type="NCBI Taxonomy" id="260084"/>
    <lineage>
        <taxon>Bacteria</taxon>
        <taxon>Pseudomonadati</taxon>
        <taxon>Pseudomonadota</taxon>
        <taxon>Alphaproteobacteria</taxon>
        <taxon>Caulobacterales</taxon>
        <taxon>Caulobacteraceae</taxon>
        <taxon>Asticcacaulis</taxon>
    </lineage>
</organism>
<dbReference type="AlphaFoldDB" id="A0A1G4PW34"/>
<accession>A0A1G4PW34</accession>
<dbReference type="EMBL" id="FMTS01000001">
    <property type="protein sequence ID" value="SCW36395.1"/>
    <property type="molecule type" value="Genomic_DNA"/>
</dbReference>
<reference evidence="2" key="1">
    <citation type="submission" date="2016-10" db="EMBL/GenBank/DDBJ databases">
        <authorList>
            <person name="Varghese N."/>
            <person name="Submissions S."/>
        </authorList>
    </citation>
    <scope>NUCLEOTIDE SEQUENCE [LARGE SCALE GENOMIC DNA]</scope>
    <source>
        <strain evidence="2">CGMCC 1.3431</strain>
    </source>
</reference>
<gene>
    <name evidence="1" type="ORF">SAMN02927928_0704</name>
</gene>
<evidence type="ECO:0000313" key="1">
    <source>
        <dbReference type="EMBL" id="SCW36395.1"/>
    </source>
</evidence>
<dbReference type="RefSeq" id="WP_090643706.1">
    <property type="nucleotide sequence ID" value="NZ_CBCRYE010000001.1"/>
</dbReference>
<sequence>MIDLDVDAGANAIVQLLEHYKTGQLERGVAAQQLMTFLGEAAQGMDLTADEDKRIEVYVMTLLRWIETDDLNPDEAASDLCDMRELAEANDPEFLDLLDTDAE</sequence>